<evidence type="ECO:0000256" key="8">
    <source>
        <dbReference type="ARBA" id="ARBA00023136"/>
    </source>
</evidence>
<dbReference type="GO" id="GO:0015288">
    <property type="term" value="F:porin activity"/>
    <property type="evidence" value="ECO:0007669"/>
    <property type="project" value="UniProtKB-KW"/>
</dbReference>
<name>A0A2V3U3R7_9HYPH</name>
<protein>
    <recommendedName>
        <fullName evidence="10">Porin</fullName>
    </recommendedName>
</protein>
<organism evidence="11 12">
    <name type="scientific">Chelatococcus asaccharovorans</name>
    <dbReference type="NCBI Taxonomy" id="28210"/>
    <lineage>
        <taxon>Bacteria</taxon>
        <taxon>Pseudomonadati</taxon>
        <taxon>Pseudomonadota</taxon>
        <taxon>Alphaproteobacteria</taxon>
        <taxon>Hyphomicrobiales</taxon>
        <taxon>Chelatococcaceae</taxon>
        <taxon>Chelatococcus</taxon>
    </lineage>
</organism>
<proteinExistence type="inferred from homology"/>
<dbReference type="Proteomes" id="UP000248021">
    <property type="component" value="Unassembled WGS sequence"/>
</dbReference>
<dbReference type="RefSeq" id="WP_110375761.1">
    <property type="nucleotide sequence ID" value="NZ_JAHBRY010000001.1"/>
</dbReference>
<comment type="caution">
    <text evidence="11">The sequence shown here is derived from an EMBL/GenBank/DDBJ whole genome shotgun (WGS) entry which is preliminary data.</text>
</comment>
<evidence type="ECO:0000313" key="11">
    <source>
        <dbReference type="EMBL" id="PXW57141.1"/>
    </source>
</evidence>
<keyword evidence="5 10" id="KW-0732">Signal</keyword>
<evidence type="ECO:0000256" key="6">
    <source>
        <dbReference type="ARBA" id="ARBA00023065"/>
    </source>
</evidence>
<feature type="chain" id="PRO_5015800895" description="Porin" evidence="10">
    <location>
        <begin position="24"/>
        <end position="447"/>
    </location>
</feature>
<dbReference type="EMBL" id="QJJK01000007">
    <property type="protein sequence ID" value="PXW57141.1"/>
    <property type="molecule type" value="Genomic_DNA"/>
</dbReference>
<evidence type="ECO:0000256" key="5">
    <source>
        <dbReference type="ARBA" id="ARBA00022729"/>
    </source>
</evidence>
<evidence type="ECO:0000256" key="3">
    <source>
        <dbReference type="ARBA" id="ARBA00022452"/>
    </source>
</evidence>
<dbReference type="OrthoDB" id="7801681at2"/>
<dbReference type="InterPro" id="IPR003684">
    <property type="entry name" value="Porin_alphabac"/>
</dbReference>
<comment type="function">
    <text evidence="10">Forms passive diffusion pores that allow small molecular weight hydrophilic materials across the outer membrane.</text>
</comment>
<keyword evidence="3 10" id="KW-1134">Transmembrane beta strand</keyword>
<reference evidence="11 12" key="1">
    <citation type="submission" date="2018-05" db="EMBL/GenBank/DDBJ databases">
        <title>Genomic Encyclopedia of Type Strains, Phase IV (KMG-IV): sequencing the most valuable type-strain genomes for metagenomic binning, comparative biology and taxonomic classification.</title>
        <authorList>
            <person name="Goeker M."/>
        </authorList>
    </citation>
    <scope>NUCLEOTIDE SEQUENCE [LARGE SCALE GENOMIC DNA]</scope>
    <source>
        <strain evidence="11 12">DSM 6462</strain>
    </source>
</reference>
<keyword evidence="8 10" id="KW-0472">Membrane</keyword>
<evidence type="ECO:0000256" key="7">
    <source>
        <dbReference type="ARBA" id="ARBA00023114"/>
    </source>
</evidence>
<feature type="signal peptide" evidence="10">
    <location>
        <begin position="1"/>
        <end position="23"/>
    </location>
</feature>
<evidence type="ECO:0000256" key="9">
    <source>
        <dbReference type="ARBA" id="ARBA00023237"/>
    </source>
</evidence>
<comment type="similarity">
    <text evidence="1 10">Belongs to the alphaproteobacteria porin family.</text>
</comment>
<dbReference type="AlphaFoldDB" id="A0A2V3U3R7"/>
<keyword evidence="9 10" id="KW-0998">Cell outer membrane</keyword>
<dbReference type="GO" id="GO:0046930">
    <property type="term" value="C:pore complex"/>
    <property type="evidence" value="ECO:0007669"/>
    <property type="project" value="UniProtKB-KW"/>
</dbReference>
<keyword evidence="2 10" id="KW-0813">Transport</keyword>
<evidence type="ECO:0000256" key="2">
    <source>
        <dbReference type="ARBA" id="ARBA00022448"/>
    </source>
</evidence>
<dbReference type="GO" id="GO:0006811">
    <property type="term" value="P:monoatomic ion transport"/>
    <property type="evidence" value="ECO:0007669"/>
    <property type="project" value="UniProtKB-KW"/>
</dbReference>
<comment type="subcellular location">
    <subcellularLocation>
        <location evidence="10">Cell outer membrane</location>
        <topology evidence="10">Multi-pass membrane protein</topology>
    </subcellularLocation>
</comment>
<dbReference type="Pfam" id="PF02530">
    <property type="entry name" value="Porin_2"/>
    <property type="match status" value="1"/>
</dbReference>
<sequence length="447" mass="47838">MKLVKSLLLGSAAGFAAVAGAQAADLPMTKAAPVDYVRVCSVHGAGFFYIPGSDTCIKLGGRVRAEFMYQEPLNNGAGQGRNRDATGFRGRGQLDVDARTSSEWGTIRAFFRFQLTRNSGVYRASYAGPQGSANDSNLDKAFIQFAGFTAGVAQSFFDFYAESLNWGSAPGVLPGSDQGATQLLAYTATFGSGFSATISLEDRNQRAVAGANTVVYTYNSAGQRMPDVVGVLFVDQGWGSAKLSGAVRQLNSSLLDYNYGTYIGGSRVDNKYGYAIQGGVKINLPMLAAGDQLWLQAAYAEGALSYIGVTGNPGLGGLTNILPVSDYVIPVANVGGTPYATGGVKLTKGWNVLGAFLHYWTPSLRSTLWGSYTSVDFPGQVVAGSVYRDFKVFQAASALIWSPVKAMDIGVEVLYAKVDAKRNWATTVYQKSNEDQWQGRLRFQRDF</sequence>
<keyword evidence="4 10" id="KW-0812">Transmembrane</keyword>
<dbReference type="GO" id="GO:0009279">
    <property type="term" value="C:cell outer membrane"/>
    <property type="evidence" value="ECO:0007669"/>
    <property type="project" value="UniProtKB-SubCell"/>
</dbReference>
<evidence type="ECO:0000256" key="1">
    <source>
        <dbReference type="ARBA" id="ARBA00009521"/>
    </source>
</evidence>
<comment type="domain">
    <text evidence="10">Consists of 16-stranded beta-barrel sheets, with large surface-exposed loops, that form a transmembrane pore at the center of each barrel. The pore is partially ocluded by a peptide loop that folds into the pore lumen.</text>
</comment>
<keyword evidence="7 10" id="KW-0626">Porin</keyword>
<keyword evidence="12" id="KW-1185">Reference proteome</keyword>
<evidence type="ECO:0000256" key="4">
    <source>
        <dbReference type="ARBA" id="ARBA00022692"/>
    </source>
</evidence>
<accession>A0A2V3U3R7</accession>
<evidence type="ECO:0000313" key="12">
    <source>
        <dbReference type="Proteomes" id="UP000248021"/>
    </source>
</evidence>
<keyword evidence="6 10" id="KW-0406">Ion transport</keyword>
<evidence type="ECO:0000256" key="10">
    <source>
        <dbReference type="RuleBase" id="RU364005"/>
    </source>
</evidence>
<dbReference type="SUPFAM" id="SSF56935">
    <property type="entry name" value="Porins"/>
    <property type="match status" value="1"/>
</dbReference>
<gene>
    <name evidence="11" type="ORF">C7450_107180</name>
</gene>